<dbReference type="GO" id="GO:0016881">
    <property type="term" value="F:acid-amino acid ligase activity"/>
    <property type="evidence" value="ECO:0007669"/>
    <property type="project" value="InterPro"/>
</dbReference>
<dbReference type="PANTHER" id="PTHR43024">
    <property type="entry name" value="UDP-N-ACETYLMURAMOYL-TRIPEPTIDE--D-ALANYL-D-ALANINE LIGASE"/>
    <property type="match status" value="1"/>
</dbReference>
<keyword evidence="2" id="KW-0547">Nucleotide-binding</keyword>
<dbReference type="Gene3D" id="3.40.1190.10">
    <property type="entry name" value="Mur-like, catalytic domain"/>
    <property type="match status" value="1"/>
</dbReference>
<protein>
    <recommendedName>
        <fullName evidence="8">UDP-N-acetylmuramoyl-tripeptide--D-alanyl-D-alanine ligase</fullName>
    </recommendedName>
</protein>
<dbReference type="InterPro" id="IPR013221">
    <property type="entry name" value="Mur_ligase_cen"/>
</dbReference>
<dbReference type="GO" id="GO:0005524">
    <property type="term" value="F:ATP binding"/>
    <property type="evidence" value="ECO:0007669"/>
    <property type="project" value="UniProtKB-KW"/>
</dbReference>
<gene>
    <name evidence="6" type="ORF">COX77_02995</name>
</gene>
<feature type="domain" description="Mur ligase C-terminal" evidence="4">
    <location>
        <begin position="269"/>
        <end position="397"/>
    </location>
</feature>
<dbReference type="SUPFAM" id="SSF53623">
    <property type="entry name" value="MurD-like peptide ligases, catalytic domain"/>
    <property type="match status" value="1"/>
</dbReference>
<reference evidence="7" key="1">
    <citation type="submission" date="2017-09" db="EMBL/GenBank/DDBJ databases">
        <title>Depth-based differentiation of microbial function through sediment-hosted aquifers and enrichment of novel symbionts in the deep terrestrial subsurface.</title>
        <authorList>
            <person name="Probst A.J."/>
            <person name="Ladd B."/>
            <person name="Jarett J.K."/>
            <person name="Geller-Mcgrath D.E."/>
            <person name="Sieber C.M.K."/>
            <person name="Emerson J.B."/>
            <person name="Anantharaman K."/>
            <person name="Thomas B.C."/>
            <person name="Malmstrom R."/>
            <person name="Stieglmeier M."/>
            <person name="Klingl A."/>
            <person name="Woyke T."/>
            <person name="Ryan C.M."/>
            <person name="Banfield J.F."/>
        </authorList>
    </citation>
    <scope>NUCLEOTIDE SEQUENCE [LARGE SCALE GENOMIC DNA]</scope>
</reference>
<dbReference type="EMBL" id="PFPO01000056">
    <property type="protein sequence ID" value="PIZ98921.1"/>
    <property type="molecule type" value="Genomic_DNA"/>
</dbReference>
<organism evidence="6 7">
    <name type="scientific">Candidatus Komeilibacteria bacterium CG_4_10_14_0_2_um_filter_37_10</name>
    <dbReference type="NCBI Taxonomy" id="1974470"/>
    <lineage>
        <taxon>Bacteria</taxon>
        <taxon>Candidatus Komeiliibacteriota</taxon>
    </lineage>
</organism>
<feature type="domain" description="Mur ligase central" evidence="5">
    <location>
        <begin position="98"/>
        <end position="211"/>
    </location>
</feature>
<feature type="domain" description="Mur ligase central" evidence="5">
    <location>
        <begin position="31"/>
        <end position="71"/>
    </location>
</feature>
<dbReference type="Pfam" id="PF08245">
    <property type="entry name" value="Mur_ligase_M"/>
    <property type="match status" value="2"/>
</dbReference>
<keyword evidence="3" id="KW-0067">ATP-binding</keyword>
<comment type="caution">
    <text evidence="6">The sequence shown here is derived from an EMBL/GenBank/DDBJ whole genome shotgun (WGS) entry which is preliminary data.</text>
</comment>
<dbReference type="InterPro" id="IPR036615">
    <property type="entry name" value="Mur_ligase_C_dom_sf"/>
</dbReference>
<evidence type="ECO:0000259" key="4">
    <source>
        <dbReference type="Pfam" id="PF02875"/>
    </source>
</evidence>
<evidence type="ECO:0000256" key="2">
    <source>
        <dbReference type="ARBA" id="ARBA00022741"/>
    </source>
</evidence>
<dbReference type="SUPFAM" id="SSF53244">
    <property type="entry name" value="MurD-like peptide ligases, peptide-binding domain"/>
    <property type="match status" value="1"/>
</dbReference>
<dbReference type="PANTHER" id="PTHR43024:SF1">
    <property type="entry name" value="UDP-N-ACETYLMURAMOYL-TRIPEPTIDE--D-ALANYL-D-ALANINE LIGASE"/>
    <property type="match status" value="1"/>
</dbReference>
<accession>A0A2M7VEJ7</accession>
<dbReference type="InterPro" id="IPR004101">
    <property type="entry name" value="Mur_ligase_C"/>
</dbReference>
<sequence length="429" mass="48552">MNKIFKQILQIILKYLSILILRKYHPQIIGITGSVGKTSAKEAIYTVLSKQYLVRKNIKNYNNEIGVPLTIIGASSGYRSGWRWLRVLLKASRLLIWRMDNYPQILVLEMGADHPGDIQYLLSFIKCHIGVLTTVSESHLEYFGDIGNVAVEKRNIISQLAKSDFAVINMDNEKAWQQKIFTKASVYSYGENVQALIRASDLTLMHRQNDFGLNFKLYYQGTVVPMFLPQIISHQQVSAILVGVAVGLIFNMNLVQIGERVNLHHSTPGRTKYIPGVKGTHIIDDSYNSSPIAVIAALSLLIDLPIEAAGKKWIVLGDMLELGQISESAHQEIGAQIASRNIDYLITFGERARDIARGARNNGMTNDRIYSFNDHYSISVFLQDRIKNQDIILIKGSQGMRMEKIVKEIMAEPERAHELLVRQDKEWLK</sequence>
<keyword evidence="1" id="KW-0436">Ligase</keyword>
<proteinExistence type="predicted"/>
<evidence type="ECO:0000259" key="5">
    <source>
        <dbReference type="Pfam" id="PF08245"/>
    </source>
</evidence>
<evidence type="ECO:0008006" key="8">
    <source>
        <dbReference type="Google" id="ProtNLM"/>
    </source>
</evidence>
<dbReference type="Pfam" id="PF02875">
    <property type="entry name" value="Mur_ligase_C"/>
    <property type="match status" value="1"/>
</dbReference>
<name>A0A2M7VEJ7_9BACT</name>
<dbReference type="InterPro" id="IPR036565">
    <property type="entry name" value="Mur-like_cat_sf"/>
</dbReference>
<dbReference type="AlphaFoldDB" id="A0A2M7VEJ7"/>
<dbReference type="InterPro" id="IPR051046">
    <property type="entry name" value="MurCDEF_CellWall_CoF430Synth"/>
</dbReference>
<dbReference type="Gene3D" id="3.90.190.20">
    <property type="entry name" value="Mur ligase, C-terminal domain"/>
    <property type="match status" value="1"/>
</dbReference>
<dbReference type="Proteomes" id="UP000230405">
    <property type="component" value="Unassembled WGS sequence"/>
</dbReference>
<evidence type="ECO:0000313" key="7">
    <source>
        <dbReference type="Proteomes" id="UP000230405"/>
    </source>
</evidence>
<evidence type="ECO:0000313" key="6">
    <source>
        <dbReference type="EMBL" id="PIZ98921.1"/>
    </source>
</evidence>
<evidence type="ECO:0000256" key="3">
    <source>
        <dbReference type="ARBA" id="ARBA00022840"/>
    </source>
</evidence>
<evidence type="ECO:0000256" key="1">
    <source>
        <dbReference type="ARBA" id="ARBA00022598"/>
    </source>
</evidence>